<evidence type="ECO:0000256" key="1">
    <source>
        <dbReference type="ARBA" id="ARBA00004922"/>
    </source>
</evidence>
<comment type="pathway">
    <text evidence="1">Protein modification; protein glycosylation.</text>
</comment>
<keyword evidence="5 10" id="KW-0808">Transferase</keyword>
<keyword evidence="7 8" id="KW-0802">TPR repeat</keyword>
<proteinExistence type="inferred from homology"/>
<evidence type="ECO:0000313" key="11">
    <source>
        <dbReference type="Proteomes" id="UP001549320"/>
    </source>
</evidence>
<dbReference type="Gene3D" id="1.25.40.10">
    <property type="entry name" value="Tetratricopeptide repeat domain"/>
    <property type="match status" value="1"/>
</dbReference>
<dbReference type="InterPro" id="IPR029489">
    <property type="entry name" value="OGT/SEC/SPY_C"/>
</dbReference>
<dbReference type="InterPro" id="IPR011990">
    <property type="entry name" value="TPR-like_helical_dom_sf"/>
</dbReference>
<evidence type="ECO:0000256" key="5">
    <source>
        <dbReference type="ARBA" id="ARBA00022679"/>
    </source>
</evidence>
<protein>
    <recommendedName>
        <fullName evidence="3">protein O-GlcNAc transferase</fullName>
        <ecNumber evidence="3">2.4.1.255</ecNumber>
    </recommendedName>
</protein>
<dbReference type="Gene3D" id="3.40.50.11380">
    <property type="match status" value="1"/>
</dbReference>
<dbReference type="Pfam" id="PF13432">
    <property type="entry name" value="TPR_16"/>
    <property type="match status" value="1"/>
</dbReference>
<accession>A0ABV2Q652</accession>
<dbReference type="Pfam" id="PF13844">
    <property type="entry name" value="Glyco_transf_41"/>
    <property type="match status" value="2"/>
</dbReference>
<evidence type="ECO:0000256" key="4">
    <source>
        <dbReference type="ARBA" id="ARBA00022676"/>
    </source>
</evidence>
<evidence type="ECO:0000256" key="2">
    <source>
        <dbReference type="ARBA" id="ARBA00005386"/>
    </source>
</evidence>
<feature type="repeat" description="TPR" evidence="8">
    <location>
        <begin position="157"/>
        <end position="190"/>
    </location>
</feature>
<keyword evidence="6" id="KW-0677">Repeat</keyword>
<evidence type="ECO:0000256" key="6">
    <source>
        <dbReference type="ARBA" id="ARBA00022737"/>
    </source>
</evidence>
<feature type="domain" description="O-GlcNAc transferase C-terminal" evidence="9">
    <location>
        <begin position="406"/>
        <end position="588"/>
    </location>
</feature>
<keyword evidence="11" id="KW-1185">Reference proteome</keyword>
<dbReference type="Proteomes" id="UP001549320">
    <property type="component" value="Unassembled WGS sequence"/>
</dbReference>
<dbReference type="Gene3D" id="3.40.50.2000">
    <property type="entry name" value="Glycogen Phosphorylase B"/>
    <property type="match status" value="1"/>
</dbReference>
<gene>
    <name evidence="10" type="ORF">ABIE13_001614</name>
</gene>
<evidence type="ECO:0000313" key="10">
    <source>
        <dbReference type="EMBL" id="MET4576505.1"/>
    </source>
</evidence>
<dbReference type="InterPro" id="IPR051939">
    <property type="entry name" value="Glycosyltr_41/O-GlcNAc_trsf"/>
</dbReference>
<reference evidence="10 11" key="1">
    <citation type="submission" date="2024-06" db="EMBL/GenBank/DDBJ databases">
        <title>Sorghum-associated microbial communities from plants grown in Nebraska, USA.</title>
        <authorList>
            <person name="Schachtman D."/>
        </authorList>
    </citation>
    <scope>NUCLEOTIDE SEQUENCE [LARGE SCALE GENOMIC DNA]</scope>
    <source>
        <strain evidence="10 11">2709</strain>
    </source>
</reference>
<keyword evidence="4 10" id="KW-0328">Glycosyltransferase</keyword>
<comment type="similarity">
    <text evidence="2">Belongs to the glycosyltransferase 41 family. O-GlcNAc transferase subfamily.</text>
</comment>
<dbReference type="EMBL" id="JBEPSH010000003">
    <property type="protein sequence ID" value="MET4576505.1"/>
    <property type="molecule type" value="Genomic_DNA"/>
</dbReference>
<dbReference type="EC" id="2.4.1.255" evidence="3"/>
<evidence type="ECO:0000256" key="7">
    <source>
        <dbReference type="ARBA" id="ARBA00022803"/>
    </source>
</evidence>
<dbReference type="GO" id="GO:0097363">
    <property type="term" value="F:protein O-acetylglucosaminyltransferase activity"/>
    <property type="evidence" value="ECO:0007669"/>
    <property type="project" value="UniProtKB-EC"/>
</dbReference>
<dbReference type="PANTHER" id="PTHR44835:SF1">
    <property type="entry name" value="PROTEIN O-GLCNAC TRANSFERASE"/>
    <property type="match status" value="1"/>
</dbReference>
<feature type="domain" description="O-GlcNAc transferase C-terminal" evidence="9">
    <location>
        <begin position="239"/>
        <end position="388"/>
    </location>
</feature>
<organism evidence="10 11">
    <name type="scientific">Ottowia thiooxydans</name>
    <dbReference type="NCBI Taxonomy" id="219182"/>
    <lineage>
        <taxon>Bacteria</taxon>
        <taxon>Pseudomonadati</taxon>
        <taxon>Pseudomonadota</taxon>
        <taxon>Betaproteobacteria</taxon>
        <taxon>Burkholderiales</taxon>
        <taxon>Comamonadaceae</taxon>
        <taxon>Ottowia</taxon>
    </lineage>
</organism>
<comment type="caution">
    <text evidence="10">The sequence shown here is derived from an EMBL/GenBank/DDBJ whole genome shotgun (WGS) entry which is preliminary data.</text>
</comment>
<feature type="repeat" description="TPR" evidence="8">
    <location>
        <begin position="123"/>
        <end position="156"/>
    </location>
</feature>
<dbReference type="RefSeq" id="WP_354442584.1">
    <property type="nucleotide sequence ID" value="NZ_JBEPSH010000003.1"/>
</dbReference>
<sequence length="619" mass="68780">MSSAPSIPSAPSTHPAPPAGWQATFSEAVRLQSENRWEQALTLLLPLAEQMPHEASVQNLTAVLLAQHGRLAEAVVLWQRLLAADPGNVALVANLGRACWMLERKQQALEYFSLAVQLQPQDPLALLNMGAIHQGEGRFEEALAWYERVFAVDPHHVQALFNSAQLHADAGRFTRAHELYRRVLAIDSKHVIAQAQLIFTQHYLEHPSPAQLSALARRLGAQCAAQSPVFSNWLVSFEPERPLRIGLLSADLHDHPVGYFIEGLLAHSAGKEVTWIAYANNEKRTALTERIAPAFSAWNEVFRWSDDQLAARIRSDRIDILLDLSGMGSGHRLGVLARRPAPVQVNWLGYFGTTGLPGVQAVIADPRCVPEPEEHWFSERVWRLPSTRYCFTPPKNAPEVAELPALRQGALTFGCFQTLAKINPRVIAAWARIAQRAPQARWRIRCGVKSSEEDRRSLAQRLVQAGIAADRFKVEAPLERQRYLASYGEIDVALDTFPYPGGTTSAEALWMGVPTLTLSTPGMLGRQGEQIMGAAGMAENWICFDEDAYVDRAVALAQRSAWLALAEQRRAMREQVAGSALFDNARFSRDWHELVRNIWRDACEQVISRSSQGISGPKP</sequence>
<dbReference type="Pfam" id="PF13424">
    <property type="entry name" value="TPR_12"/>
    <property type="match status" value="1"/>
</dbReference>
<dbReference type="InterPro" id="IPR019734">
    <property type="entry name" value="TPR_rpt"/>
</dbReference>
<feature type="repeat" description="TPR" evidence="8">
    <location>
        <begin position="89"/>
        <end position="122"/>
    </location>
</feature>
<name>A0ABV2Q652_9BURK</name>
<evidence type="ECO:0000259" key="9">
    <source>
        <dbReference type="Pfam" id="PF13844"/>
    </source>
</evidence>
<dbReference type="SMART" id="SM00028">
    <property type="entry name" value="TPR"/>
    <property type="match status" value="4"/>
</dbReference>
<evidence type="ECO:0000256" key="8">
    <source>
        <dbReference type="PROSITE-ProRule" id="PRU00339"/>
    </source>
</evidence>
<dbReference type="SUPFAM" id="SSF48452">
    <property type="entry name" value="TPR-like"/>
    <property type="match status" value="1"/>
</dbReference>
<evidence type="ECO:0000256" key="3">
    <source>
        <dbReference type="ARBA" id="ARBA00011970"/>
    </source>
</evidence>
<dbReference type="PANTHER" id="PTHR44835">
    <property type="entry name" value="UDP-N-ACETYLGLUCOSAMINE--PEPTIDE N-ACETYLGLUCOSAMINYLTRANSFERASE SPINDLY-RELATED"/>
    <property type="match status" value="1"/>
</dbReference>
<dbReference type="PROSITE" id="PS50005">
    <property type="entry name" value="TPR"/>
    <property type="match status" value="3"/>
</dbReference>